<feature type="transmembrane region" description="Helical" evidence="1">
    <location>
        <begin position="262"/>
        <end position="295"/>
    </location>
</feature>
<dbReference type="InterPro" id="IPR045723">
    <property type="entry name" value="DUF6077"/>
</dbReference>
<feature type="transmembrane region" description="Helical" evidence="1">
    <location>
        <begin position="238"/>
        <end position="256"/>
    </location>
</feature>
<feature type="transmembrane region" description="Helical" evidence="1">
    <location>
        <begin position="444"/>
        <end position="461"/>
    </location>
</feature>
<feature type="transmembrane region" description="Helical" evidence="1">
    <location>
        <begin position="417"/>
        <end position="437"/>
    </location>
</feature>
<dbReference type="AlphaFoldDB" id="A0AA47ET00"/>
<feature type="transmembrane region" description="Helical" evidence="1">
    <location>
        <begin position="19"/>
        <end position="43"/>
    </location>
</feature>
<dbReference type="Pfam" id="PF19554">
    <property type="entry name" value="DUF6077"/>
    <property type="match status" value="1"/>
</dbReference>
<keyword evidence="1" id="KW-0812">Transmembrane</keyword>
<feature type="transmembrane region" description="Helical" evidence="1">
    <location>
        <begin position="201"/>
        <end position="218"/>
    </location>
</feature>
<keyword evidence="1" id="KW-1133">Transmembrane helix</keyword>
<reference evidence="2" key="1">
    <citation type="submission" date="2022-10" db="EMBL/GenBank/DDBJ databases">
        <title>Complete genome sequence resource for Xanthomonas hortorum isolated from Greek Oregano.</title>
        <authorList>
            <person name="Gonzalez-Tobon J."/>
            <person name="Helmann T.C."/>
            <person name="Daughtrey M."/>
            <person name="Stodghill P.V."/>
            <person name="Filiatrault M.J."/>
        </authorList>
    </citation>
    <scope>NUCLEOTIDE SEQUENCE</scope>
    <source>
        <strain evidence="2">Oregano 108</strain>
    </source>
</reference>
<feature type="transmembrane region" description="Helical" evidence="1">
    <location>
        <begin position="89"/>
        <end position="108"/>
    </location>
</feature>
<evidence type="ECO:0000313" key="2">
    <source>
        <dbReference type="EMBL" id="WAH63823.1"/>
    </source>
</evidence>
<organism evidence="2 3">
    <name type="scientific">Xanthomonas hortorum</name>
    <dbReference type="NCBI Taxonomy" id="56454"/>
    <lineage>
        <taxon>Bacteria</taxon>
        <taxon>Pseudomonadati</taxon>
        <taxon>Pseudomonadota</taxon>
        <taxon>Gammaproteobacteria</taxon>
        <taxon>Lysobacterales</taxon>
        <taxon>Lysobacteraceae</taxon>
        <taxon>Xanthomonas</taxon>
    </lineage>
</organism>
<gene>
    <name evidence="2" type="ORF">OEG85_20720</name>
</gene>
<feature type="transmembrane region" description="Helical" evidence="1">
    <location>
        <begin position="173"/>
        <end position="195"/>
    </location>
</feature>
<evidence type="ECO:0000256" key="1">
    <source>
        <dbReference type="SAM" id="Phobius"/>
    </source>
</evidence>
<keyword evidence="1" id="KW-0472">Membrane</keyword>
<feature type="transmembrane region" description="Helical" evidence="1">
    <location>
        <begin position="316"/>
        <end position="334"/>
    </location>
</feature>
<dbReference type="EMBL" id="CP107241">
    <property type="protein sequence ID" value="WAH63823.1"/>
    <property type="molecule type" value="Genomic_DNA"/>
</dbReference>
<feature type="transmembrane region" description="Helical" evidence="1">
    <location>
        <begin position="388"/>
        <end position="405"/>
    </location>
</feature>
<protein>
    <submittedName>
        <fullName evidence="2">DUF6077 domain-containing protein</fullName>
    </submittedName>
</protein>
<evidence type="ECO:0000313" key="3">
    <source>
        <dbReference type="Proteomes" id="UP001164737"/>
    </source>
</evidence>
<accession>A0AA47ET00</accession>
<proteinExistence type="predicted"/>
<feature type="transmembrane region" description="Helical" evidence="1">
    <location>
        <begin position="50"/>
        <end position="69"/>
    </location>
</feature>
<dbReference type="RefSeq" id="WP_268212852.1">
    <property type="nucleotide sequence ID" value="NZ_CP107241.1"/>
</dbReference>
<dbReference type="Proteomes" id="UP001164737">
    <property type="component" value="Chromosome"/>
</dbReference>
<name>A0AA47ET00_9XANT</name>
<sequence>MKADVIDAHFERDDVAGGIAGHTLFATCLAGFAAFLALSTLVLMVCHGMALTFSTACFGVGLAAALTVTAMTAQICRQVKRLRNNVQRWHLVAALTLAMLSGVMAMSINRPDIDDSIYVPKSLFYLEHSDAPINSQVTWLAAVEQRPVSGVFPYYELSQAALAHLMGRPYLDLYHVLFPGIVGFLMYSAALVLLGNFENRPGTVLICSLFYLLLILLLGETHRSYGNLSIARAFHGKYMFLSVGAPSWIYFSLRYLRQPSWSQWLILAAIGVAMAAATPTAMIFLPFLALTIAFANHMQLSTRLPKAKDLVLGLRYGTTLIPVVFMALSFRLYAVDNISAGSQINAGFPTSFADQLGLIVNPDYPLTPWLFTVSLLVMLAFSPYRRFFAAWVLALGAMLLNPWISDVVIQHLTTENIYWRLFYLLPFPLMPVLALGLMANASRFGVALTLLLVSITGFFALRGPTSVLRPENGTTLSAPGYKIGEADRASSEQAIRCGHAGTMLAPTQIASNMLLLSARFPQYVMRDDYLGLMLASTTNQISLEQRKAASAYLYLDDESTMASFAFRTLISSSLAPEHILTKESAINFKTISTQLTEAGYVDRCGISGGYRLFSRIRGNAR</sequence>